<comment type="caution">
    <text evidence="1">The sequence shown here is derived from an EMBL/GenBank/DDBJ whole genome shotgun (WGS) entry which is preliminary data.</text>
</comment>
<evidence type="ECO:0000313" key="1">
    <source>
        <dbReference type="EMBL" id="KAK6359740.1"/>
    </source>
</evidence>
<evidence type="ECO:0000313" key="2">
    <source>
        <dbReference type="Proteomes" id="UP001375240"/>
    </source>
</evidence>
<organism evidence="1 2">
    <name type="scientific">Orbilia brochopaga</name>
    <dbReference type="NCBI Taxonomy" id="3140254"/>
    <lineage>
        <taxon>Eukaryota</taxon>
        <taxon>Fungi</taxon>
        <taxon>Dikarya</taxon>
        <taxon>Ascomycota</taxon>
        <taxon>Pezizomycotina</taxon>
        <taxon>Orbiliomycetes</taxon>
        <taxon>Orbiliales</taxon>
        <taxon>Orbiliaceae</taxon>
        <taxon>Orbilia</taxon>
    </lineage>
</organism>
<proteinExistence type="predicted"/>
<dbReference type="AlphaFoldDB" id="A0AAV9VIZ6"/>
<protein>
    <submittedName>
        <fullName evidence="1">Uncharacterized protein</fullName>
    </submittedName>
</protein>
<name>A0AAV9VIZ6_9PEZI</name>
<dbReference type="EMBL" id="JAVHNQ010000001">
    <property type="protein sequence ID" value="KAK6359740.1"/>
    <property type="molecule type" value="Genomic_DNA"/>
</dbReference>
<dbReference type="SUPFAM" id="SSF52047">
    <property type="entry name" value="RNI-like"/>
    <property type="match status" value="1"/>
</dbReference>
<keyword evidence="2" id="KW-1185">Reference proteome</keyword>
<sequence length="437" mass="49709">MDLLIPECGLPALEKLSVYSDSGSGLVELHQLLSACPSLRKLHLCVEGGIEGGITSYQRDYRERLEELGKPLGPFRTSEEFFQRIVLGTLADHKSLESLALVGTSFQSYIATKIPIENLQCLELCLEEEDPYFWGALPAERMHLRTCNIGVYPMGNGNIDAITKFFERLPPGLQELSYILRGPVTTESIKSMMDFPLSKTFRRNHAKTLESLAIGIVDAWSRGAGVEFRIGDRRSPRFRIPHEFYFHGSKLTEVCLSFHIQKTSQSVLRDYFQPGAAGLSHMTTWAPCPLAQRQFEGLPCLRNIRLIPNLHEFRRGEIPRIVRELNDRGDIWREKQLRLLDEFVTAVADDYEECYATIGKGPPPLQWISIVGGVSDVEQLAYRVEWELEPPPLKEGGVPANIFREKYLPYTRLTPNHETLLKVEGTKYHKMKIMSFI</sequence>
<accession>A0AAV9VIZ6</accession>
<reference evidence="1 2" key="1">
    <citation type="submission" date="2019-10" db="EMBL/GenBank/DDBJ databases">
        <authorList>
            <person name="Palmer J.M."/>
        </authorList>
    </citation>
    <scope>NUCLEOTIDE SEQUENCE [LARGE SCALE GENOMIC DNA]</scope>
    <source>
        <strain evidence="1 2">TWF696</strain>
    </source>
</reference>
<gene>
    <name evidence="1" type="ORF">TWF696_000879</name>
</gene>
<dbReference type="Proteomes" id="UP001375240">
    <property type="component" value="Unassembled WGS sequence"/>
</dbReference>